<dbReference type="GO" id="GO:0008137">
    <property type="term" value="F:NADH dehydrogenase (ubiquinone) activity"/>
    <property type="evidence" value="ECO:0007669"/>
    <property type="project" value="InterPro"/>
</dbReference>
<proteinExistence type="predicted"/>
<dbReference type="Proteomes" id="UP001063350">
    <property type="component" value="Chromosome"/>
</dbReference>
<organism evidence="2 3">
    <name type="scientific">Desulfolithobacter dissulfuricans</name>
    <dbReference type="NCBI Taxonomy" id="2795293"/>
    <lineage>
        <taxon>Bacteria</taxon>
        <taxon>Pseudomonadati</taxon>
        <taxon>Thermodesulfobacteriota</taxon>
        <taxon>Desulfobulbia</taxon>
        <taxon>Desulfobulbales</taxon>
        <taxon>Desulfobulbaceae</taxon>
        <taxon>Desulfolithobacter</taxon>
    </lineage>
</organism>
<feature type="domain" description="NADH:ubiquinone oxidoreductase 30kDa subunit" evidence="1">
    <location>
        <begin position="45"/>
        <end position="139"/>
    </location>
</feature>
<dbReference type="AlphaFoldDB" id="A0A915U1K2"/>
<protein>
    <submittedName>
        <fullName evidence="2">Hydrogenase subunit CooU</fullName>
    </submittedName>
</protein>
<dbReference type="InterPro" id="IPR001268">
    <property type="entry name" value="NADH_UbQ_OxRdtase_30kDa_su"/>
</dbReference>
<evidence type="ECO:0000313" key="3">
    <source>
        <dbReference type="Proteomes" id="UP001063350"/>
    </source>
</evidence>
<accession>A0A915U1K2</accession>
<name>A0A915U1K2_9BACT</name>
<evidence type="ECO:0000259" key="1">
    <source>
        <dbReference type="Pfam" id="PF00329"/>
    </source>
</evidence>
<dbReference type="Pfam" id="PF00329">
    <property type="entry name" value="Complex1_30kDa"/>
    <property type="match status" value="1"/>
</dbReference>
<dbReference type="InterPro" id="IPR037232">
    <property type="entry name" value="NADH_quin_OxRdtase_su_C/D-like"/>
</dbReference>
<dbReference type="SUPFAM" id="SSF143243">
    <property type="entry name" value="Nqo5-like"/>
    <property type="match status" value="1"/>
</dbReference>
<keyword evidence="3" id="KW-1185">Reference proteome</keyword>
<dbReference type="Gene3D" id="3.30.460.80">
    <property type="entry name" value="NADH:ubiquinone oxidoreductase, 30kDa subunit"/>
    <property type="match status" value="1"/>
</dbReference>
<dbReference type="KEGG" id="ddu:GF1_17900"/>
<reference evidence="2" key="1">
    <citation type="submission" date="2020-12" db="EMBL/GenBank/DDBJ databases">
        <title>Desulfobium dissulfuricans gen. nov., sp. nov., a novel mesophilic, sulfate-reducing bacterium isolated from a deep-sea hydrothermal vent.</title>
        <authorList>
            <person name="Hashimoto Y."/>
            <person name="Tame A."/>
            <person name="Sawayama S."/>
            <person name="Miyazaki J."/>
            <person name="Takai K."/>
            <person name="Nakagawa S."/>
        </authorList>
    </citation>
    <scope>NUCLEOTIDE SEQUENCE</scope>
    <source>
        <strain evidence="2">GF1</strain>
    </source>
</reference>
<sequence>MMTNKKELASTLLSELKVYVNSGFEQKAVCADSTGNQDLYVKLHDKSDIAAVATLVRKHGGRVVTVSPYVIDSGYEIAYHFDVDGVLLTATLVTEDGTVASITPYLKSADWTEREMQDLFDITLVDHPNPERLILDESIAQGIFKEYMTLSDAMAGAATNTLWERINEAKGAGNE</sequence>
<gene>
    <name evidence="2" type="ORF">GF1_17900</name>
</gene>
<dbReference type="EMBL" id="AP024233">
    <property type="protein sequence ID" value="BCO09414.1"/>
    <property type="molecule type" value="Genomic_DNA"/>
</dbReference>
<evidence type="ECO:0000313" key="2">
    <source>
        <dbReference type="EMBL" id="BCO09414.1"/>
    </source>
</evidence>
<dbReference type="RefSeq" id="WP_267926163.1">
    <property type="nucleotide sequence ID" value="NZ_AP024233.1"/>
</dbReference>